<dbReference type="AlphaFoldDB" id="A0A2A2I6E7"/>
<sequence length="276" mass="31657">MTIASDHHSGLQQHRSRRGALLAAIILSFLASPAIASDSDRTVNYLVIDSKAAPFQIVQGGKSHGGIVSDLVDAIFEPSSYGVKHRVLPVNRLKQMARERQVRHWVTYDATQWATFEDVGTMIHEPLFSTHHVLLTCAPTIPDRISDVEALDGRRLVTLRHFEYPPIEAASQKGRLKQVAIDRYEAGIRLVELQRVDGFVEMKSRLQYHMTFRDRPPADCLRWIDLDEVIPDFDIYLAVDADWPPDFRDYVAQRIRELRDQGRIRDIRSSYLTEER</sequence>
<accession>A0A2A2I6E7</accession>
<dbReference type="Gene3D" id="3.40.190.10">
    <property type="entry name" value="Periplasmic binding protein-like II"/>
    <property type="match status" value="2"/>
</dbReference>
<organism evidence="2 3">
    <name type="scientific">Tamilnaduibacter salinus</name>
    <dbReference type="NCBI Taxonomy" id="1484056"/>
    <lineage>
        <taxon>Bacteria</taxon>
        <taxon>Pseudomonadati</taxon>
        <taxon>Pseudomonadota</taxon>
        <taxon>Gammaproteobacteria</taxon>
        <taxon>Pseudomonadales</taxon>
        <taxon>Marinobacteraceae</taxon>
        <taxon>Tamilnaduibacter</taxon>
    </lineage>
</organism>
<proteinExistence type="predicted"/>
<keyword evidence="3" id="KW-1185">Reference proteome</keyword>
<dbReference type="SUPFAM" id="SSF53850">
    <property type="entry name" value="Periplasmic binding protein-like II"/>
    <property type="match status" value="1"/>
</dbReference>
<feature type="chain" id="PRO_5012878087" evidence="1">
    <location>
        <begin position="37"/>
        <end position="276"/>
    </location>
</feature>
<reference evidence="2 3" key="1">
    <citation type="submission" date="2017-07" db="EMBL/GenBank/DDBJ databases">
        <title>Tamlnaduibacter salinus (Mi-7) genome sequencing.</title>
        <authorList>
            <person name="Verma A."/>
            <person name="Krishnamurthi S."/>
        </authorList>
    </citation>
    <scope>NUCLEOTIDE SEQUENCE [LARGE SCALE GENOMIC DNA]</scope>
    <source>
        <strain evidence="2 3">Mi-7</strain>
    </source>
</reference>
<evidence type="ECO:0000313" key="2">
    <source>
        <dbReference type="EMBL" id="PAV27162.1"/>
    </source>
</evidence>
<comment type="caution">
    <text evidence="2">The sequence shown here is derived from an EMBL/GenBank/DDBJ whole genome shotgun (WGS) entry which is preliminary data.</text>
</comment>
<dbReference type="RefSeq" id="WP_095609705.1">
    <property type="nucleotide sequence ID" value="NZ_NMPM01000008.1"/>
</dbReference>
<evidence type="ECO:0000256" key="1">
    <source>
        <dbReference type="SAM" id="SignalP"/>
    </source>
</evidence>
<keyword evidence="1" id="KW-0732">Signal</keyword>
<feature type="signal peptide" evidence="1">
    <location>
        <begin position="1"/>
        <end position="36"/>
    </location>
</feature>
<dbReference type="Proteomes" id="UP000218332">
    <property type="component" value="Unassembled WGS sequence"/>
</dbReference>
<gene>
    <name evidence="2" type="ORF">CF392_01545</name>
</gene>
<evidence type="ECO:0000313" key="3">
    <source>
        <dbReference type="Proteomes" id="UP000218332"/>
    </source>
</evidence>
<name>A0A2A2I6E7_9GAMM</name>
<dbReference type="EMBL" id="NMPM01000008">
    <property type="protein sequence ID" value="PAV27162.1"/>
    <property type="molecule type" value="Genomic_DNA"/>
</dbReference>
<protein>
    <submittedName>
        <fullName evidence="2">Uncharacterized protein</fullName>
    </submittedName>
</protein>